<dbReference type="AlphaFoldDB" id="A0A317XQZ1"/>
<proteinExistence type="predicted"/>
<keyword evidence="2" id="KW-1185">Reference proteome</keyword>
<sequence>MTRQYSTVLPKRRTRRQVCIAANCSSCFVVERHAARHCAVIDVIVALRPIAAITQNPVQPGHEAVNPPRSTNTDTGAPGLCTFAKLDPPDRVPTRFNLGLHFPAGPVCTYCTRVLELSGAATIDRHFPRLVWLSRMPGVTRSAPLTRTPQCLQHNVLCLAML</sequence>
<accession>A0A317XQZ1</accession>
<reference evidence="1 2" key="1">
    <citation type="journal article" date="2018" name="Mol. Biol. Evol.">
        <title>Broad Genomic Sampling Reveals a Smut Pathogenic Ancestry of the Fungal Clade Ustilaginomycotina.</title>
        <authorList>
            <person name="Kijpornyongpan T."/>
            <person name="Mondo S.J."/>
            <person name="Barry K."/>
            <person name="Sandor L."/>
            <person name="Lee J."/>
            <person name="Lipzen A."/>
            <person name="Pangilinan J."/>
            <person name="LaButti K."/>
            <person name="Hainaut M."/>
            <person name="Henrissat B."/>
            <person name="Grigoriev I.V."/>
            <person name="Spatafora J.W."/>
            <person name="Aime M.C."/>
        </authorList>
    </citation>
    <scope>NUCLEOTIDE SEQUENCE [LARGE SCALE GENOMIC DNA]</scope>
    <source>
        <strain evidence="1 2">MCA 3645</strain>
    </source>
</reference>
<dbReference type="Proteomes" id="UP000246740">
    <property type="component" value="Unassembled WGS sequence"/>
</dbReference>
<gene>
    <name evidence="1" type="ORF">BCV70DRAFT_106810</name>
</gene>
<dbReference type="EMBL" id="KZ819193">
    <property type="protein sequence ID" value="PWZ00213.1"/>
    <property type="molecule type" value="Genomic_DNA"/>
</dbReference>
<protein>
    <submittedName>
        <fullName evidence="1">Uncharacterized protein</fullName>
    </submittedName>
</protein>
<evidence type="ECO:0000313" key="1">
    <source>
        <dbReference type="EMBL" id="PWZ00213.1"/>
    </source>
</evidence>
<name>A0A317XQZ1_9BASI</name>
<evidence type="ECO:0000313" key="2">
    <source>
        <dbReference type="Proteomes" id="UP000246740"/>
    </source>
</evidence>
<dbReference type="InParanoid" id="A0A317XQZ1"/>
<organism evidence="1 2">
    <name type="scientific">Testicularia cyperi</name>
    <dbReference type="NCBI Taxonomy" id="1882483"/>
    <lineage>
        <taxon>Eukaryota</taxon>
        <taxon>Fungi</taxon>
        <taxon>Dikarya</taxon>
        <taxon>Basidiomycota</taxon>
        <taxon>Ustilaginomycotina</taxon>
        <taxon>Ustilaginomycetes</taxon>
        <taxon>Ustilaginales</taxon>
        <taxon>Anthracoideaceae</taxon>
        <taxon>Testicularia</taxon>
    </lineage>
</organism>